<comment type="subcellular location">
    <subcellularLocation>
        <location evidence="1">Membrane</location>
        <topology evidence="1">Single-pass membrane protein</topology>
    </subcellularLocation>
</comment>
<name>A2CBH7_PROM3</name>
<dbReference type="Proteomes" id="UP000002274">
    <property type="component" value="Chromosome"/>
</dbReference>
<dbReference type="SUPFAM" id="SSF140478">
    <property type="entry name" value="LemA-like"/>
    <property type="match status" value="1"/>
</dbReference>
<evidence type="ECO:0000313" key="7">
    <source>
        <dbReference type="EMBL" id="ABM78837.1"/>
    </source>
</evidence>
<dbReference type="InterPro" id="IPR007156">
    <property type="entry name" value="MamQ_LemA"/>
</dbReference>
<accession>A2CBH7</accession>
<sequence>MPSTVFFLFAILLIFVAFVVVFNSLVAKKNRVKNAFASVDVQLKKRYDLVPNLIATVNQYMQYEQGTLAKLTELRGMAQSGSLGTRGRVELENQFSQAMDSIMVAVENYPDLKASQNFLALQGSLNEIEEQLSAARRTFNAVTTDYNDAIEMFPSNLLAGLIGYRLRPLFEMPAIERENPNAAKLFAG</sequence>
<evidence type="ECO:0000256" key="3">
    <source>
        <dbReference type="ARBA" id="ARBA00022692"/>
    </source>
</evidence>
<protein>
    <submittedName>
        <fullName evidence="7">Putative lemA protein</fullName>
    </submittedName>
</protein>
<gene>
    <name evidence="7" type="ordered locus">P9303_21021</name>
</gene>
<keyword evidence="4 6" id="KW-1133">Transmembrane helix</keyword>
<keyword evidence="5 6" id="KW-0472">Membrane</keyword>
<dbReference type="InterPro" id="IPR023353">
    <property type="entry name" value="LemA-like_dom_sf"/>
</dbReference>
<evidence type="ECO:0000256" key="4">
    <source>
        <dbReference type="ARBA" id="ARBA00022989"/>
    </source>
</evidence>
<evidence type="ECO:0000256" key="2">
    <source>
        <dbReference type="ARBA" id="ARBA00008854"/>
    </source>
</evidence>
<proteinExistence type="inferred from homology"/>
<comment type="similarity">
    <text evidence="2">Belongs to the LemA family.</text>
</comment>
<organism evidence="7 8">
    <name type="scientific">Prochlorococcus marinus (strain MIT 9303)</name>
    <dbReference type="NCBI Taxonomy" id="59922"/>
    <lineage>
        <taxon>Bacteria</taxon>
        <taxon>Bacillati</taxon>
        <taxon>Cyanobacteriota</taxon>
        <taxon>Cyanophyceae</taxon>
        <taxon>Synechococcales</taxon>
        <taxon>Prochlorococcaceae</taxon>
        <taxon>Prochlorococcus</taxon>
    </lineage>
</organism>
<dbReference type="Pfam" id="PF04011">
    <property type="entry name" value="LemA"/>
    <property type="match status" value="1"/>
</dbReference>
<dbReference type="Gene3D" id="1.20.1440.20">
    <property type="entry name" value="LemA-like domain"/>
    <property type="match status" value="1"/>
</dbReference>
<evidence type="ECO:0000256" key="1">
    <source>
        <dbReference type="ARBA" id="ARBA00004167"/>
    </source>
</evidence>
<dbReference type="GO" id="GO:0016020">
    <property type="term" value="C:membrane"/>
    <property type="evidence" value="ECO:0007669"/>
    <property type="project" value="UniProtKB-SubCell"/>
</dbReference>
<dbReference type="BioCyc" id="PMAR59922:G1G80-1837-MONOMER"/>
<dbReference type="STRING" id="59922.P9303_21021"/>
<dbReference type="KEGG" id="pmf:P9303_21021"/>
<evidence type="ECO:0000313" key="8">
    <source>
        <dbReference type="Proteomes" id="UP000002274"/>
    </source>
</evidence>
<reference evidence="7 8" key="1">
    <citation type="journal article" date="2007" name="PLoS Genet.">
        <title>Patterns and implications of gene gain and loss in the evolution of Prochlorococcus.</title>
        <authorList>
            <person name="Kettler G.C."/>
            <person name="Martiny A.C."/>
            <person name="Huang K."/>
            <person name="Zucker J."/>
            <person name="Coleman M.L."/>
            <person name="Rodrigue S."/>
            <person name="Chen F."/>
            <person name="Lapidus A."/>
            <person name="Ferriera S."/>
            <person name="Johnson J."/>
            <person name="Steglich C."/>
            <person name="Church G.M."/>
            <person name="Richardson P."/>
            <person name="Chisholm S.W."/>
        </authorList>
    </citation>
    <scope>NUCLEOTIDE SEQUENCE [LARGE SCALE GENOMIC DNA]</scope>
    <source>
        <strain evidence="7 8">MIT 9303</strain>
    </source>
</reference>
<dbReference type="HOGENOM" id="CLU_056714_2_2_3"/>
<feature type="transmembrane region" description="Helical" evidence="6">
    <location>
        <begin position="6"/>
        <end position="26"/>
    </location>
</feature>
<evidence type="ECO:0000256" key="6">
    <source>
        <dbReference type="SAM" id="Phobius"/>
    </source>
</evidence>
<dbReference type="PANTHER" id="PTHR34478">
    <property type="entry name" value="PROTEIN LEMA"/>
    <property type="match status" value="1"/>
</dbReference>
<dbReference type="EMBL" id="CP000554">
    <property type="protein sequence ID" value="ABM78837.1"/>
    <property type="molecule type" value="Genomic_DNA"/>
</dbReference>
<keyword evidence="3 6" id="KW-0812">Transmembrane</keyword>
<dbReference type="AlphaFoldDB" id="A2CBH7"/>
<evidence type="ECO:0000256" key="5">
    <source>
        <dbReference type="ARBA" id="ARBA00023136"/>
    </source>
</evidence>
<dbReference type="PANTHER" id="PTHR34478:SF1">
    <property type="entry name" value="PROTEIN LEMA"/>
    <property type="match status" value="1"/>
</dbReference>